<dbReference type="InterPro" id="IPR016181">
    <property type="entry name" value="Acyl_CoA_acyltransferase"/>
</dbReference>
<evidence type="ECO:0000313" key="1">
    <source>
        <dbReference type="EMBL" id="KJS61943.1"/>
    </source>
</evidence>
<dbReference type="AlphaFoldDB" id="A0A0F2TFH3"/>
<organism evidence="1 2">
    <name type="scientific">Streptomyces rubellomurinus (strain ATCC 31215)</name>
    <dbReference type="NCBI Taxonomy" id="359131"/>
    <lineage>
        <taxon>Bacteria</taxon>
        <taxon>Bacillati</taxon>
        <taxon>Actinomycetota</taxon>
        <taxon>Actinomycetes</taxon>
        <taxon>Kitasatosporales</taxon>
        <taxon>Streptomycetaceae</taxon>
        <taxon>Streptomyces</taxon>
    </lineage>
</organism>
<dbReference type="EMBL" id="JZKH01000019">
    <property type="protein sequence ID" value="KJS61943.1"/>
    <property type="molecule type" value="Genomic_DNA"/>
</dbReference>
<reference evidence="1 2" key="1">
    <citation type="submission" date="2015-02" db="EMBL/GenBank/DDBJ databases">
        <authorList>
            <person name="Ju K.-S."/>
            <person name="Doroghazi J.R."/>
            <person name="Metcalf W."/>
        </authorList>
    </citation>
    <scope>NUCLEOTIDE SEQUENCE [LARGE SCALE GENOMIC DNA]</scope>
    <source>
        <strain evidence="1 2">ATCC 31215</strain>
    </source>
</reference>
<dbReference type="PATRIC" id="fig|359131.3.peg.2345"/>
<evidence type="ECO:0000313" key="2">
    <source>
        <dbReference type="Proteomes" id="UP000033699"/>
    </source>
</evidence>
<protein>
    <recommendedName>
        <fullName evidence="3">N-acetyltransferase domain-containing protein</fullName>
    </recommendedName>
</protein>
<comment type="caution">
    <text evidence="1">The sequence shown here is derived from an EMBL/GenBank/DDBJ whole genome shotgun (WGS) entry which is preliminary data.</text>
</comment>
<name>A0A0F2TFH3_STRR3</name>
<sequence length="174" mass="19370">MREATAADAGAIADMVRARSAWLSVRGLGECADMAEEYGSQAGNPAFPVWVLEHESDGVVGCTTHFGNEALPPWGFTEEERAESTLFLATTFTRPNPHRLGRLIAWWSLDHAAQQGLRRVRRGTGQEQLSRYYQEAQGWDLVRVAERHGAKVFMLQREAERVPGIADMMAGRDL</sequence>
<keyword evidence="2" id="KW-1185">Reference proteome</keyword>
<proteinExistence type="predicted"/>
<dbReference type="Gene3D" id="3.40.630.30">
    <property type="match status" value="1"/>
</dbReference>
<evidence type="ECO:0008006" key="3">
    <source>
        <dbReference type="Google" id="ProtNLM"/>
    </source>
</evidence>
<accession>A0A0F2TFH3</accession>
<gene>
    <name evidence="1" type="ORF">VM95_12070</name>
</gene>
<dbReference type="Proteomes" id="UP000033699">
    <property type="component" value="Unassembled WGS sequence"/>
</dbReference>
<dbReference type="SUPFAM" id="SSF55729">
    <property type="entry name" value="Acyl-CoA N-acyltransferases (Nat)"/>
    <property type="match status" value="1"/>
</dbReference>